<keyword evidence="9" id="KW-1185">Reference proteome</keyword>
<gene>
    <name evidence="8" type="ORF">CAV_0602</name>
</gene>
<evidence type="ECO:0000256" key="7">
    <source>
        <dbReference type="SAM" id="Phobius"/>
    </source>
</evidence>
<dbReference type="EMBL" id="CP022347">
    <property type="protein sequence ID" value="ASQ30269.1"/>
    <property type="molecule type" value="Genomic_DNA"/>
</dbReference>
<evidence type="ECO:0000256" key="1">
    <source>
        <dbReference type="ARBA" id="ARBA00004651"/>
    </source>
</evidence>
<feature type="transmembrane region" description="Helical" evidence="7">
    <location>
        <begin position="234"/>
        <end position="255"/>
    </location>
</feature>
<dbReference type="RefSeq" id="WP_094752810.1">
    <property type="nucleotide sequence ID" value="NZ_CP022347.1"/>
</dbReference>
<dbReference type="InterPro" id="IPR051327">
    <property type="entry name" value="MATE_MepA_subfamily"/>
</dbReference>
<dbReference type="Pfam" id="PF01554">
    <property type="entry name" value="MatE"/>
    <property type="match status" value="2"/>
</dbReference>
<comment type="subcellular location">
    <subcellularLocation>
        <location evidence="1">Cell membrane</location>
        <topology evidence="1">Multi-pass membrane protein</topology>
    </subcellularLocation>
</comment>
<feature type="transmembrane region" description="Helical" evidence="7">
    <location>
        <begin position="311"/>
        <end position="333"/>
    </location>
</feature>
<dbReference type="InterPro" id="IPR048279">
    <property type="entry name" value="MdtK-like"/>
</dbReference>
<proteinExistence type="predicted"/>
<dbReference type="OrthoDB" id="9808954at2"/>
<keyword evidence="2" id="KW-0813">Transport</keyword>
<dbReference type="PANTHER" id="PTHR43823:SF3">
    <property type="entry name" value="MULTIDRUG EXPORT PROTEIN MEPA"/>
    <property type="match status" value="1"/>
</dbReference>
<keyword evidence="6 7" id="KW-0472">Membrane</keyword>
<feature type="transmembrane region" description="Helical" evidence="7">
    <location>
        <begin position="49"/>
        <end position="70"/>
    </location>
</feature>
<feature type="transmembrane region" description="Helical" evidence="7">
    <location>
        <begin position="387"/>
        <end position="408"/>
    </location>
</feature>
<feature type="transmembrane region" description="Helical" evidence="7">
    <location>
        <begin position="356"/>
        <end position="380"/>
    </location>
</feature>
<organism evidence="8 9">
    <name type="scientific">Campylobacter avium LMG 24591</name>
    <dbReference type="NCBI Taxonomy" id="522484"/>
    <lineage>
        <taxon>Bacteria</taxon>
        <taxon>Pseudomonadati</taxon>
        <taxon>Campylobacterota</taxon>
        <taxon>Epsilonproteobacteria</taxon>
        <taxon>Campylobacterales</taxon>
        <taxon>Campylobacteraceae</taxon>
        <taxon>Campylobacter</taxon>
    </lineage>
</organism>
<feature type="transmembrane region" description="Helical" evidence="7">
    <location>
        <begin position="21"/>
        <end position="43"/>
    </location>
</feature>
<reference evidence="8 9" key="1">
    <citation type="submission" date="2017-07" db="EMBL/GenBank/DDBJ databases">
        <title>Analysis of two Campylobacter avium genomes and identification of a novel hippuricase gene.</title>
        <authorList>
            <person name="Miller W.G."/>
            <person name="Chapman M.H."/>
            <person name="Yee E."/>
            <person name="Revez J."/>
            <person name="Bono J.L."/>
            <person name="Rossi M."/>
        </authorList>
    </citation>
    <scope>NUCLEOTIDE SEQUENCE [LARGE SCALE GENOMIC DNA]</scope>
    <source>
        <strain evidence="8 9">LMG 24591</strain>
    </source>
</reference>
<evidence type="ECO:0000313" key="9">
    <source>
        <dbReference type="Proteomes" id="UP000201169"/>
    </source>
</evidence>
<evidence type="ECO:0000256" key="3">
    <source>
        <dbReference type="ARBA" id="ARBA00022475"/>
    </source>
</evidence>
<feature type="transmembrane region" description="Helical" evidence="7">
    <location>
        <begin position="414"/>
        <end position="433"/>
    </location>
</feature>
<dbReference type="PIRSF" id="PIRSF006603">
    <property type="entry name" value="DinF"/>
    <property type="match status" value="1"/>
</dbReference>
<dbReference type="Proteomes" id="UP000201169">
    <property type="component" value="Chromosome"/>
</dbReference>
<feature type="transmembrane region" description="Helical" evidence="7">
    <location>
        <begin position="162"/>
        <end position="183"/>
    </location>
</feature>
<name>A0A222MWI5_9BACT</name>
<accession>A0A222MWI5</accession>
<evidence type="ECO:0000256" key="5">
    <source>
        <dbReference type="ARBA" id="ARBA00022989"/>
    </source>
</evidence>
<evidence type="ECO:0000313" key="8">
    <source>
        <dbReference type="EMBL" id="ASQ30269.1"/>
    </source>
</evidence>
<sequence>MSDIFVNSSMFKLFYKFCVPNVISAAFLCSYYVIDGIFVGLYLGSDALAAMGLVMPFIMMCFALADMIAIGSSVQISIHLGQDKRQRAKMIFSASILLIFLLACSLAVLAYLSYDFLLSLLNISAKIKALAKEYVFVFICFAPLIMLSFAMDNYLRICAKTFYSMCVNIAITIINISLVYIFIAHLKLGLLGAALATCIGYSIGTLLCFLPFIFCKLSLNFSSLYMNFRLFRNIIYNGSSEFFNTISFALFVSFANAVLLELGGVNAVAVFSIILYIDAFISVLIIALGDSMQAAFSYNFGARNLSRIKKILNLLFSSSFIVSFSSFLGIYFFHQHILALFINKNEAEVFTLANEALLSFAFIYIFLWFNISTSSFLTALNKPGHSLLIALSRNCFLPILGLYTLPLFLGLDGVFASLFISNVLTFFLSIFFIKKTFKNTF</sequence>
<evidence type="ECO:0000256" key="4">
    <source>
        <dbReference type="ARBA" id="ARBA00022692"/>
    </source>
</evidence>
<dbReference type="AlphaFoldDB" id="A0A222MWI5"/>
<dbReference type="InterPro" id="IPR002528">
    <property type="entry name" value="MATE_fam"/>
</dbReference>
<protein>
    <submittedName>
        <fullName evidence="8">MATE family efflux protein</fullName>
    </submittedName>
</protein>
<feature type="transmembrane region" description="Helical" evidence="7">
    <location>
        <begin position="189"/>
        <end position="214"/>
    </location>
</feature>
<evidence type="ECO:0000256" key="2">
    <source>
        <dbReference type="ARBA" id="ARBA00022448"/>
    </source>
</evidence>
<feature type="transmembrane region" description="Helical" evidence="7">
    <location>
        <begin position="267"/>
        <end position="290"/>
    </location>
</feature>
<keyword evidence="5 7" id="KW-1133">Transmembrane helix</keyword>
<dbReference type="KEGG" id="cavi:CAV_0602"/>
<dbReference type="GO" id="GO:0005886">
    <property type="term" value="C:plasma membrane"/>
    <property type="evidence" value="ECO:0007669"/>
    <property type="project" value="UniProtKB-SubCell"/>
</dbReference>
<keyword evidence="3" id="KW-1003">Cell membrane</keyword>
<dbReference type="GO" id="GO:0042910">
    <property type="term" value="F:xenobiotic transmembrane transporter activity"/>
    <property type="evidence" value="ECO:0007669"/>
    <property type="project" value="InterPro"/>
</dbReference>
<feature type="transmembrane region" description="Helical" evidence="7">
    <location>
        <begin position="91"/>
        <end position="114"/>
    </location>
</feature>
<keyword evidence="4 7" id="KW-0812">Transmembrane</keyword>
<dbReference type="GO" id="GO:0015297">
    <property type="term" value="F:antiporter activity"/>
    <property type="evidence" value="ECO:0007669"/>
    <property type="project" value="InterPro"/>
</dbReference>
<feature type="transmembrane region" description="Helical" evidence="7">
    <location>
        <begin position="134"/>
        <end position="155"/>
    </location>
</feature>
<dbReference type="PANTHER" id="PTHR43823">
    <property type="entry name" value="SPORULATION PROTEIN YKVU"/>
    <property type="match status" value="1"/>
</dbReference>
<evidence type="ECO:0000256" key="6">
    <source>
        <dbReference type="ARBA" id="ARBA00023136"/>
    </source>
</evidence>